<evidence type="ECO:0000313" key="6">
    <source>
        <dbReference type="Proteomes" id="UP000782843"/>
    </source>
</evidence>
<dbReference type="Proteomes" id="UP000782843">
    <property type="component" value="Unassembled WGS sequence"/>
</dbReference>
<feature type="non-terminal residue" evidence="5">
    <location>
        <position position="367"/>
    </location>
</feature>
<dbReference type="Gene3D" id="1.10.1200.10">
    <property type="entry name" value="ACP-like"/>
    <property type="match status" value="1"/>
</dbReference>
<dbReference type="SUPFAM" id="SSF56801">
    <property type="entry name" value="Acetyl-CoA synthetase-like"/>
    <property type="match status" value="1"/>
</dbReference>
<dbReference type="InterPro" id="IPR036736">
    <property type="entry name" value="ACP-like_sf"/>
</dbReference>
<dbReference type="GO" id="GO:0005737">
    <property type="term" value="C:cytoplasm"/>
    <property type="evidence" value="ECO:0007669"/>
    <property type="project" value="TreeGrafter"/>
</dbReference>
<dbReference type="InterPro" id="IPR023213">
    <property type="entry name" value="CAT-like_dom_sf"/>
</dbReference>
<dbReference type="GO" id="GO:0003824">
    <property type="term" value="F:catalytic activity"/>
    <property type="evidence" value="ECO:0007669"/>
    <property type="project" value="InterPro"/>
</dbReference>
<gene>
    <name evidence="5" type="ORF">KC660_04810</name>
</gene>
<evidence type="ECO:0000259" key="4">
    <source>
        <dbReference type="PROSITE" id="PS50075"/>
    </source>
</evidence>
<comment type="cofactor">
    <cofactor evidence="1">
        <name>pantetheine 4'-phosphate</name>
        <dbReference type="ChEBI" id="CHEBI:47942"/>
    </cofactor>
</comment>
<dbReference type="PANTHER" id="PTHR45527">
    <property type="entry name" value="NONRIBOSOMAL PEPTIDE SYNTHETASE"/>
    <property type="match status" value="1"/>
</dbReference>
<dbReference type="GO" id="GO:0031177">
    <property type="term" value="F:phosphopantetheine binding"/>
    <property type="evidence" value="ECO:0007669"/>
    <property type="project" value="TreeGrafter"/>
</dbReference>
<dbReference type="Gene3D" id="3.30.300.30">
    <property type="match status" value="1"/>
</dbReference>
<comment type="caution">
    <text evidence="5">The sequence shown here is derived from an EMBL/GenBank/DDBJ whole genome shotgun (WGS) entry which is preliminary data.</text>
</comment>
<dbReference type="Gene3D" id="3.30.559.10">
    <property type="entry name" value="Chloramphenicol acetyltransferase-like domain"/>
    <property type="match status" value="1"/>
</dbReference>
<feature type="domain" description="Carrier" evidence="4">
    <location>
        <begin position="167"/>
        <end position="241"/>
    </location>
</feature>
<dbReference type="FunFam" id="1.10.1200.10:FF:000005">
    <property type="entry name" value="Nonribosomal peptide synthetase 1"/>
    <property type="match status" value="1"/>
</dbReference>
<dbReference type="InterPro" id="IPR009081">
    <property type="entry name" value="PP-bd_ACP"/>
</dbReference>
<dbReference type="SUPFAM" id="SSF52777">
    <property type="entry name" value="CoA-dependent acyltransferases"/>
    <property type="match status" value="1"/>
</dbReference>
<dbReference type="GO" id="GO:0044550">
    <property type="term" value="P:secondary metabolite biosynthetic process"/>
    <property type="evidence" value="ECO:0007669"/>
    <property type="project" value="TreeGrafter"/>
</dbReference>
<keyword evidence="2" id="KW-0596">Phosphopantetheine</keyword>
<dbReference type="InterPro" id="IPR001242">
    <property type="entry name" value="Condensation_dom"/>
</dbReference>
<reference evidence="5" key="2">
    <citation type="journal article" date="2021" name="Microbiome">
        <title>Successional dynamics and alternative stable states in a saline activated sludge microbial community over 9 years.</title>
        <authorList>
            <person name="Wang Y."/>
            <person name="Ye J."/>
            <person name="Ju F."/>
            <person name="Liu L."/>
            <person name="Boyd J.A."/>
            <person name="Deng Y."/>
            <person name="Parks D.H."/>
            <person name="Jiang X."/>
            <person name="Yin X."/>
            <person name="Woodcroft B.J."/>
            <person name="Tyson G.W."/>
            <person name="Hugenholtz P."/>
            <person name="Polz M.F."/>
            <person name="Zhang T."/>
        </authorList>
    </citation>
    <scope>NUCLEOTIDE SEQUENCE</scope>
    <source>
        <strain evidence="5">HKST-UBA10</strain>
    </source>
</reference>
<sequence>YIGGQGLALGYLNQEKLTAEQFISNPFEPNSRLYRSGDYGRYLRDGRIEYLGRIDDQVKLRGYRIELGEIESILRLVPEVQRAVVSIKKQNDDVKQLIAYLEVQKTINKNQIIDECQKICLQYLPGYMQPYNYLIFEHLPILQSGKIDRKKLLSFETTKKTCSDYIEPQTENEIKLAKIWRTLLNCDKVSRESNFFYLGGDSISCIQLVTHARQQGLDFTVKDIFDYPNLSHLSRIARPIQKEIKVGDLESKQASRWENEKRTIEKNVDQVTKTYPLSPLQEGLWFRSVYEKSSDVYFVQSVLELRGELRSDILKASWQSVIAAHDILRTAFFWVGLPRPMQYVKASVEIPWLEEDWSHLDNKEIDE</sequence>
<dbReference type="PANTHER" id="PTHR45527:SF1">
    <property type="entry name" value="FATTY ACID SYNTHASE"/>
    <property type="match status" value="1"/>
</dbReference>
<reference evidence="5" key="1">
    <citation type="submission" date="2020-04" db="EMBL/GenBank/DDBJ databases">
        <authorList>
            <person name="Zhang T."/>
        </authorList>
    </citation>
    <scope>NUCLEOTIDE SEQUENCE</scope>
    <source>
        <strain evidence="5">HKST-UBA10</strain>
    </source>
</reference>
<protein>
    <submittedName>
        <fullName evidence="5">AMP-binding protein</fullName>
    </submittedName>
</protein>
<dbReference type="GO" id="GO:0043041">
    <property type="term" value="P:amino acid activation for nonribosomal peptide biosynthetic process"/>
    <property type="evidence" value="ECO:0007669"/>
    <property type="project" value="TreeGrafter"/>
</dbReference>
<dbReference type="Gene3D" id="2.30.38.10">
    <property type="entry name" value="Luciferase, Domain 3"/>
    <property type="match status" value="1"/>
</dbReference>
<dbReference type="Pfam" id="PF00550">
    <property type="entry name" value="PP-binding"/>
    <property type="match status" value="1"/>
</dbReference>
<dbReference type="InterPro" id="IPR045851">
    <property type="entry name" value="AMP-bd_C_sf"/>
</dbReference>
<dbReference type="Pfam" id="PF00668">
    <property type="entry name" value="Condensation"/>
    <property type="match status" value="1"/>
</dbReference>
<evidence type="ECO:0000313" key="5">
    <source>
        <dbReference type="EMBL" id="MCA9382695.1"/>
    </source>
</evidence>
<keyword evidence="3" id="KW-0597">Phosphoprotein</keyword>
<organism evidence="5 6">
    <name type="scientific">Candidatus Dojkabacteria bacterium</name>
    <dbReference type="NCBI Taxonomy" id="2099670"/>
    <lineage>
        <taxon>Bacteria</taxon>
        <taxon>Candidatus Dojkabacteria</taxon>
    </lineage>
</organism>
<evidence type="ECO:0000256" key="3">
    <source>
        <dbReference type="ARBA" id="ARBA00022553"/>
    </source>
</evidence>
<accession>A0A955RIT3</accession>
<evidence type="ECO:0000256" key="2">
    <source>
        <dbReference type="ARBA" id="ARBA00022450"/>
    </source>
</evidence>
<dbReference type="SUPFAM" id="SSF47336">
    <property type="entry name" value="ACP-like"/>
    <property type="match status" value="1"/>
</dbReference>
<evidence type="ECO:0000256" key="1">
    <source>
        <dbReference type="ARBA" id="ARBA00001957"/>
    </source>
</evidence>
<name>A0A955RIT3_9BACT</name>
<proteinExistence type="predicted"/>
<feature type="non-terminal residue" evidence="5">
    <location>
        <position position="1"/>
    </location>
</feature>
<dbReference type="PROSITE" id="PS50075">
    <property type="entry name" value="CARRIER"/>
    <property type="match status" value="1"/>
</dbReference>
<dbReference type="AlphaFoldDB" id="A0A955RIT3"/>
<dbReference type="EMBL" id="JAGQLG010000212">
    <property type="protein sequence ID" value="MCA9382695.1"/>
    <property type="molecule type" value="Genomic_DNA"/>
</dbReference>